<dbReference type="Gene3D" id="2.30.290.10">
    <property type="entry name" value="BH3618-like"/>
    <property type="match status" value="1"/>
</dbReference>
<dbReference type="Proteomes" id="UP000192920">
    <property type="component" value="Unassembled WGS sequence"/>
</dbReference>
<evidence type="ECO:0000313" key="6">
    <source>
        <dbReference type="Proteomes" id="UP000192920"/>
    </source>
</evidence>
<dbReference type="GO" id="GO:0005737">
    <property type="term" value="C:cytoplasm"/>
    <property type="evidence" value="ECO:0007669"/>
    <property type="project" value="UniProtKB-SubCell"/>
</dbReference>
<evidence type="ECO:0000256" key="3">
    <source>
        <dbReference type="ARBA" id="ARBA00022845"/>
    </source>
</evidence>
<keyword evidence="5" id="KW-0282">Flagellum</keyword>
<dbReference type="STRING" id="1123014.SAMN02745746_01618"/>
<organism evidence="5 6">
    <name type="scientific">Pseudogulbenkiania subflava DSM 22618</name>
    <dbReference type="NCBI Taxonomy" id="1123014"/>
    <lineage>
        <taxon>Bacteria</taxon>
        <taxon>Pseudomonadati</taxon>
        <taxon>Pseudomonadota</taxon>
        <taxon>Betaproteobacteria</taxon>
        <taxon>Neisseriales</taxon>
        <taxon>Chromobacteriaceae</taxon>
        <taxon>Pseudogulbenkiania</taxon>
    </lineage>
</organism>
<proteinExistence type="inferred from homology"/>
<dbReference type="SUPFAM" id="SSF141457">
    <property type="entry name" value="BH3618-like"/>
    <property type="match status" value="1"/>
</dbReference>
<keyword evidence="2 4" id="KW-1005">Bacterial flagellum biogenesis</keyword>
<dbReference type="HAMAP" id="MF_01185">
    <property type="entry name" value="FliW"/>
    <property type="match status" value="1"/>
</dbReference>
<evidence type="ECO:0000256" key="4">
    <source>
        <dbReference type="HAMAP-Rule" id="MF_01185"/>
    </source>
</evidence>
<sequence>MLFRSSLLGEVEVNEATTLLFPHGIPAFENCTRFQLFHDQDKAEPSVFWMQSLDNPDVLFSVVPPTELGLRYEIELSEDDATALELSRPEDAAILLMVYKPQEQADEAHPVLAPLWANVRNPLVINLAARRGLQKGGLGCDILFHNHG</sequence>
<comment type="subunit">
    <text evidence="4">Interacts with translational regulator CsrA and flagellin(s).</text>
</comment>
<protein>
    <recommendedName>
        <fullName evidence="4">Flagellar assembly factor FliW</fullName>
    </recommendedName>
</protein>
<dbReference type="Pfam" id="PF02623">
    <property type="entry name" value="FliW"/>
    <property type="match status" value="1"/>
</dbReference>
<dbReference type="RefSeq" id="WP_085275920.1">
    <property type="nucleotide sequence ID" value="NZ_FXAG01000007.1"/>
</dbReference>
<evidence type="ECO:0000256" key="1">
    <source>
        <dbReference type="ARBA" id="ARBA00022490"/>
    </source>
</evidence>
<keyword evidence="5" id="KW-0966">Cell projection</keyword>
<dbReference type="PANTHER" id="PTHR39190">
    <property type="entry name" value="FLAGELLAR ASSEMBLY FACTOR FLIW"/>
    <property type="match status" value="1"/>
</dbReference>
<comment type="similarity">
    <text evidence="4">Belongs to the FliW family.</text>
</comment>
<keyword evidence="5" id="KW-0969">Cilium</keyword>
<evidence type="ECO:0000256" key="2">
    <source>
        <dbReference type="ARBA" id="ARBA00022795"/>
    </source>
</evidence>
<dbReference type="InterPro" id="IPR003775">
    <property type="entry name" value="Flagellar_assembly_factor_FliW"/>
</dbReference>
<keyword evidence="3 4" id="KW-0810">Translation regulation</keyword>
<dbReference type="AlphaFoldDB" id="A0A1Y6BK66"/>
<gene>
    <name evidence="4" type="primary">fliW</name>
    <name evidence="5" type="ORF">SAMN02745746_01618</name>
</gene>
<name>A0A1Y6BK66_9NEIS</name>
<dbReference type="EMBL" id="FXAG01000007">
    <property type="protein sequence ID" value="SMF15794.1"/>
    <property type="molecule type" value="Genomic_DNA"/>
</dbReference>
<reference evidence="6" key="1">
    <citation type="submission" date="2017-04" db="EMBL/GenBank/DDBJ databases">
        <authorList>
            <person name="Varghese N."/>
            <person name="Submissions S."/>
        </authorList>
    </citation>
    <scope>NUCLEOTIDE SEQUENCE [LARGE SCALE GENOMIC DNA]</scope>
    <source>
        <strain evidence="6">DSM 22618</strain>
    </source>
</reference>
<dbReference type="GO" id="GO:0006417">
    <property type="term" value="P:regulation of translation"/>
    <property type="evidence" value="ECO:0007669"/>
    <property type="project" value="UniProtKB-KW"/>
</dbReference>
<keyword evidence="4" id="KW-0143">Chaperone</keyword>
<dbReference type="NCBIfam" id="NF009792">
    <property type="entry name" value="PRK13284.1"/>
    <property type="match status" value="1"/>
</dbReference>
<accession>A0A1Y6BK66</accession>
<comment type="function">
    <text evidence="4">Acts as an anti-CsrA protein, binds CsrA and prevents it from repressing translation of its target genes, one of which is flagellin. Binds to flagellin and participates in the assembly of the flagellum.</text>
</comment>
<dbReference type="InterPro" id="IPR024046">
    <property type="entry name" value="Flagellar_assmbl_FliW_dom_sf"/>
</dbReference>
<keyword evidence="1 4" id="KW-0963">Cytoplasm</keyword>
<dbReference type="GO" id="GO:0044780">
    <property type="term" value="P:bacterial-type flagellum assembly"/>
    <property type="evidence" value="ECO:0007669"/>
    <property type="project" value="UniProtKB-UniRule"/>
</dbReference>
<comment type="subcellular location">
    <subcellularLocation>
        <location evidence="4">Cytoplasm</location>
    </subcellularLocation>
</comment>
<keyword evidence="6" id="KW-1185">Reference proteome</keyword>
<dbReference type="PANTHER" id="PTHR39190:SF1">
    <property type="entry name" value="FLAGELLAR ASSEMBLY FACTOR FLIW"/>
    <property type="match status" value="1"/>
</dbReference>
<evidence type="ECO:0000313" key="5">
    <source>
        <dbReference type="EMBL" id="SMF15794.1"/>
    </source>
</evidence>